<keyword evidence="3" id="KW-0804">Transcription</keyword>
<dbReference type="InterPro" id="IPR036390">
    <property type="entry name" value="WH_DNA-bd_sf"/>
</dbReference>
<dbReference type="Proteomes" id="UP000590225">
    <property type="component" value="Unassembled WGS sequence"/>
</dbReference>
<dbReference type="InterPro" id="IPR036388">
    <property type="entry name" value="WH-like_DNA-bd_sf"/>
</dbReference>
<dbReference type="PANTHER" id="PTHR39515">
    <property type="entry name" value="CONSERVED PROTEIN"/>
    <property type="match status" value="1"/>
</dbReference>
<dbReference type="InterPro" id="IPR000835">
    <property type="entry name" value="HTH_MarR-typ"/>
</dbReference>
<dbReference type="PROSITE" id="PS50995">
    <property type="entry name" value="HTH_MARR_2"/>
    <property type="match status" value="1"/>
</dbReference>
<keyword evidence="1" id="KW-0805">Transcription regulation</keyword>
<dbReference type="AlphaFoldDB" id="A0AAW3T4Y8"/>
<sequence>MNVNARDGSEAAARLAVVVGRISRRIRLNPGTLSYGKMSALATVVREGPLRPGELARAESVTKPTISRVLDVLEQKGLIERTADPDDGRAFVVMATRSGEQAVAEARSERAGMVAELVDRLSDDEFEDVMRALTALERVSDPGH</sequence>
<dbReference type="RefSeq" id="WP_338085034.1">
    <property type="nucleotide sequence ID" value="NZ_JACGXP010000001.1"/>
</dbReference>
<accession>A0AAW3T4Y8</accession>
<keyword evidence="2 5" id="KW-0238">DNA-binding</keyword>
<proteinExistence type="predicted"/>
<organism evidence="5 6">
    <name type="scientific">Curtobacterium pusillum</name>
    <dbReference type="NCBI Taxonomy" id="69373"/>
    <lineage>
        <taxon>Bacteria</taxon>
        <taxon>Bacillati</taxon>
        <taxon>Actinomycetota</taxon>
        <taxon>Actinomycetes</taxon>
        <taxon>Micrococcales</taxon>
        <taxon>Microbacteriaceae</taxon>
        <taxon>Curtobacterium</taxon>
    </lineage>
</organism>
<comment type="caution">
    <text evidence="5">The sequence shown here is derived from an EMBL/GenBank/DDBJ whole genome shotgun (WGS) entry which is preliminary data.</text>
</comment>
<name>A0AAW3T4Y8_9MICO</name>
<dbReference type="Gene3D" id="1.10.10.10">
    <property type="entry name" value="Winged helix-like DNA-binding domain superfamily/Winged helix DNA-binding domain"/>
    <property type="match status" value="1"/>
</dbReference>
<gene>
    <name evidence="5" type="ORF">FHW23_000500</name>
</gene>
<dbReference type="GO" id="GO:0003700">
    <property type="term" value="F:DNA-binding transcription factor activity"/>
    <property type="evidence" value="ECO:0007669"/>
    <property type="project" value="InterPro"/>
</dbReference>
<evidence type="ECO:0000259" key="4">
    <source>
        <dbReference type="PROSITE" id="PS50995"/>
    </source>
</evidence>
<dbReference type="CDD" id="cd00090">
    <property type="entry name" value="HTH_ARSR"/>
    <property type="match status" value="1"/>
</dbReference>
<reference evidence="5 6" key="1">
    <citation type="submission" date="2020-07" db="EMBL/GenBank/DDBJ databases">
        <title>Above-ground endophytic microbial communities from plants in different locations in the United States.</title>
        <authorList>
            <person name="Frank C."/>
        </authorList>
    </citation>
    <scope>NUCLEOTIDE SEQUENCE [LARGE SCALE GENOMIC DNA]</scope>
    <source>
        <strain evidence="5 6">WPL5_2</strain>
    </source>
</reference>
<evidence type="ECO:0000256" key="1">
    <source>
        <dbReference type="ARBA" id="ARBA00023015"/>
    </source>
</evidence>
<feature type="domain" description="HTH marR-type" evidence="4">
    <location>
        <begin position="1"/>
        <end position="138"/>
    </location>
</feature>
<dbReference type="InterPro" id="IPR011991">
    <property type="entry name" value="ArsR-like_HTH"/>
</dbReference>
<evidence type="ECO:0000256" key="2">
    <source>
        <dbReference type="ARBA" id="ARBA00023125"/>
    </source>
</evidence>
<protein>
    <submittedName>
        <fullName evidence="5">DNA-binding MarR family transcriptional regulator</fullName>
    </submittedName>
</protein>
<dbReference type="EMBL" id="JACGXP010000001">
    <property type="protein sequence ID" value="MBA8989268.1"/>
    <property type="molecule type" value="Genomic_DNA"/>
</dbReference>
<evidence type="ECO:0000256" key="3">
    <source>
        <dbReference type="ARBA" id="ARBA00023163"/>
    </source>
</evidence>
<dbReference type="InterPro" id="IPR023187">
    <property type="entry name" value="Tscrpt_reg_MarR-type_CS"/>
</dbReference>
<dbReference type="PANTHER" id="PTHR39515:SF2">
    <property type="entry name" value="HTH-TYPE TRANSCRIPTIONAL REGULATOR RV0880"/>
    <property type="match status" value="1"/>
</dbReference>
<dbReference type="InterPro" id="IPR052526">
    <property type="entry name" value="HTH-type_Bedaq_tolerance"/>
</dbReference>
<evidence type="ECO:0000313" key="6">
    <source>
        <dbReference type="Proteomes" id="UP000590225"/>
    </source>
</evidence>
<dbReference type="Pfam" id="PF01047">
    <property type="entry name" value="MarR"/>
    <property type="match status" value="1"/>
</dbReference>
<evidence type="ECO:0000313" key="5">
    <source>
        <dbReference type="EMBL" id="MBA8989268.1"/>
    </source>
</evidence>
<dbReference type="SUPFAM" id="SSF46785">
    <property type="entry name" value="Winged helix' DNA-binding domain"/>
    <property type="match status" value="1"/>
</dbReference>
<dbReference type="PRINTS" id="PR00598">
    <property type="entry name" value="HTHMARR"/>
</dbReference>
<dbReference type="GO" id="GO:0003677">
    <property type="term" value="F:DNA binding"/>
    <property type="evidence" value="ECO:0007669"/>
    <property type="project" value="UniProtKB-KW"/>
</dbReference>
<dbReference type="PROSITE" id="PS01117">
    <property type="entry name" value="HTH_MARR_1"/>
    <property type="match status" value="1"/>
</dbReference>
<dbReference type="SMART" id="SM00347">
    <property type="entry name" value="HTH_MARR"/>
    <property type="match status" value="1"/>
</dbReference>